<name>A0A7W8P6F0_9BURK</name>
<evidence type="ECO:0008006" key="3">
    <source>
        <dbReference type="Google" id="ProtNLM"/>
    </source>
</evidence>
<protein>
    <recommendedName>
        <fullName evidence="3">Transposase</fullName>
    </recommendedName>
</protein>
<dbReference type="AlphaFoldDB" id="A0A7W8P6F0"/>
<comment type="caution">
    <text evidence="1">The sequence shown here is derived from an EMBL/GenBank/DDBJ whole genome shotgun (WGS) entry which is preliminary data.</text>
</comment>
<organism evidence="1 2">
    <name type="scientific">Paraburkholderia youngii</name>
    <dbReference type="NCBI Taxonomy" id="2782701"/>
    <lineage>
        <taxon>Bacteria</taxon>
        <taxon>Pseudomonadati</taxon>
        <taxon>Pseudomonadota</taxon>
        <taxon>Betaproteobacteria</taxon>
        <taxon>Burkholderiales</taxon>
        <taxon>Burkholderiaceae</taxon>
        <taxon>Paraburkholderia</taxon>
    </lineage>
</organism>
<evidence type="ECO:0000313" key="1">
    <source>
        <dbReference type="EMBL" id="MBB5405331.1"/>
    </source>
</evidence>
<accession>A0A7W8P6F0</accession>
<proteinExistence type="predicted"/>
<evidence type="ECO:0000313" key="2">
    <source>
        <dbReference type="Proteomes" id="UP000592820"/>
    </source>
</evidence>
<dbReference type="Proteomes" id="UP000592820">
    <property type="component" value="Unassembled WGS sequence"/>
</dbReference>
<dbReference type="EMBL" id="JACHDE010000031">
    <property type="protein sequence ID" value="MBB5405331.1"/>
    <property type="molecule type" value="Genomic_DNA"/>
</dbReference>
<gene>
    <name evidence="1" type="ORF">HDG41_007427</name>
</gene>
<sequence length="96" mass="10685">MTVSFSRPNPVGTDKAYDMCDSVRDCQTRNVTPHVARNVAHQDGSAIDGRASRHAGYGISQVKLKRIEEYSGWGKTIGRIRQTNYRGIKRVTSTSD</sequence>
<reference evidence="1 2" key="1">
    <citation type="submission" date="2020-08" db="EMBL/GenBank/DDBJ databases">
        <title>Genomic Encyclopedia of Type Strains, Phase IV (KMG-V): Genome sequencing to study the core and pangenomes of soil and plant-associated prokaryotes.</title>
        <authorList>
            <person name="Whitman W."/>
        </authorList>
    </citation>
    <scope>NUCLEOTIDE SEQUENCE [LARGE SCALE GENOMIC DNA]</scope>
    <source>
        <strain evidence="1 2">JPY162</strain>
    </source>
</reference>